<protein>
    <submittedName>
        <fullName evidence="4">S-layer family protein</fullName>
    </submittedName>
</protein>
<gene>
    <name evidence="4" type="ORF">EV213_11275</name>
</gene>
<dbReference type="PROSITE" id="PS51272">
    <property type="entry name" value="SLH"/>
    <property type="match status" value="1"/>
</dbReference>
<proteinExistence type="predicted"/>
<keyword evidence="1 2" id="KW-0732">Signal</keyword>
<sequence>MKSFVAPFLSCTLVFSSLPGVVHANESTHWAYDAISAAKENNTSFRQTADHSYAPDSKVTYRAFLSMLIDVLELEVDEPHAGNSWNESYVTTAFQEGLIEHPLNNSINLDTVITREEVAVLLARGLNLPLADKATSFSDAENTTPLVQRWITSLSEEGILNGYADGRFSPKKAVTRAEVATILANIRSWKQQDDSLTVVMNKIEQAERTILQLLNKEVLDVHPPFSELEDDILQYYTFDRLAHWKHLYEENPGVFLEPPSTLPFSFAQRIPWSTSIENLNGDSKQHVSFKVIGTESGYAKPGIYTYSLVQGKIDGFTYEPYAQPFTDDEMKRLVLDDPLLGKVPEEVKLIEKQTNDAGRIIFHYGLYKNGKLVNQIWGDSSHGQFGQKEFFGL</sequence>
<dbReference type="EMBL" id="SNYJ01000012">
    <property type="protein sequence ID" value="TDQ37715.1"/>
    <property type="molecule type" value="Genomic_DNA"/>
</dbReference>
<dbReference type="Proteomes" id="UP000295632">
    <property type="component" value="Unassembled WGS sequence"/>
</dbReference>
<feature type="domain" description="SLH" evidence="3">
    <location>
        <begin position="134"/>
        <end position="197"/>
    </location>
</feature>
<dbReference type="AlphaFoldDB" id="A0A4R6U0C1"/>
<organism evidence="4 5">
    <name type="scientific">Aureibacillus halotolerans</name>
    <dbReference type="NCBI Taxonomy" id="1508390"/>
    <lineage>
        <taxon>Bacteria</taxon>
        <taxon>Bacillati</taxon>
        <taxon>Bacillota</taxon>
        <taxon>Bacilli</taxon>
        <taxon>Bacillales</taxon>
        <taxon>Bacillaceae</taxon>
        <taxon>Aureibacillus</taxon>
    </lineage>
</organism>
<dbReference type="RefSeq" id="WP_133581175.1">
    <property type="nucleotide sequence ID" value="NZ_SNYJ01000012.1"/>
</dbReference>
<evidence type="ECO:0000313" key="4">
    <source>
        <dbReference type="EMBL" id="TDQ37715.1"/>
    </source>
</evidence>
<comment type="caution">
    <text evidence="4">The sequence shown here is derived from an EMBL/GenBank/DDBJ whole genome shotgun (WGS) entry which is preliminary data.</text>
</comment>
<evidence type="ECO:0000259" key="3">
    <source>
        <dbReference type="PROSITE" id="PS51272"/>
    </source>
</evidence>
<feature type="signal peptide" evidence="2">
    <location>
        <begin position="1"/>
        <end position="24"/>
    </location>
</feature>
<dbReference type="OrthoDB" id="5845122at2"/>
<accession>A0A4R6U0C1</accession>
<evidence type="ECO:0000256" key="2">
    <source>
        <dbReference type="SAM" id="SignalP"/>
    </source>
</evidence>
<feature type="chain" id="PRO_5020909532" evidence="2">
    <location>
        <begin position="25"/>
        <end position="393"/>
    </location>
</feature>
<evidence type="ECO:0000313" key="5">
    <source>
        <dbReference type="Proteomes" id="UP000295632"/>
    </source>
</evidence>
<dbReference type="Pfam" id="PF00395">
    <property type="entry name" value="SLH"/>
    <property type="match status" value="1"/>
</dbReference>
<evidence type="ECO:0000256" key="1">
    <source>
        <dbReference type="ARBA" id="ARBA00022729"/>
    </source>
</evidence>
<name>A0A4R6U0C1_9BACI</name>
<keyword evidence="5" id="KW-1185">Reference proteome</keyword>
<dbReference type="InterPro" id="IPR001119">
    <property type="entry name" value="SLH_dom"/>
</dbReference>
<reference evidence="4 5" key="1">
    <citation type="submission" date="2019-03" db="EMBL/GenBank/DDBJ databases">
        <title>Genomic Encyclopedia of Type Strains, Phase IV (KMG-IV): sequencing the most valuable type-strain genomes for metagenomic binning, comparative biology and taxonomic classification.</title>
        <authorList>
            <person name="Goeker M."/>
        </authorList>
    </citation>
    <scope>NUCLEOTIDE SEQUENCE [LARGE SCALE GENOMIC DNA]</scope>
    <source>
        <strain evidence="4 5">DSM 28697</strain>
    </source>
</reference>